<dbReference type="Pfam" id="PF13927">
    <property type="entry name" value="Ig_3"/>
    <property type="match status" value="2"/>
</dbReference>
<feature type="domain" description="Ig-like" evidence="3">
    <location>
        <begin position="142"/>
        <end position="231"/>
    </location>
</feature>
<dbReference type="GO" id="GO:0007156">
    <property type="term" value="P:homophilic cell adhesion via plasma membrane adhesion molecules"/>
    <property type="evidence" value="ECO:0007669"/>
    <property type="project" value="TreeGrafter"/>
</dbReference>
<reference evidence="4" key="1">
    <citation type="journal article" date="2020" name="bioRxiv">
        <title>Chromosome-level reference genome of the European wasp spider Argiope bruennichi: a resource for studies on range expansion and evolutionary adaptation.</title>
        <authorList>
            <person name="Sheffer M.M."/>
            <person name="Hoppe A."/>
            <person name="Krehenwinkel H."/>
            <person name="Uhl G."/>
            <person name="Kuss A.W."/>
            <person name="Jensen L."/>
            <person name="Jensen C."/>
            <person name="Gillespie R.G."/>
            <person name="Hoff K.J."/>
            <person name="Prost S."/>
        </authorList>
    </citation>
    <scope>NUCLEOTIDE SEQUENCE</scope>
</reference>
<evidence type="ECO:0000259" key="3">
    <source>
        <dbReference type="PROSITE" id="PS50835"/>
    </source>
</evidence>
<proteinExistence type="predicted"/>
<dbReference type="InterPro" id="IPR007110">
    <property type="entry name" value="Ig-like_dom"/>
</dbReference>
<dbReference type="GO" id="GO:0007411">
    <property type="term" value="P:axon guidance"/>
    <property type="evidence" value="ECO:0007669"/>
    <property type="project" value="TreeGrafter"/>
</dbReference>
<dbReference type="InterPro" id="IPR003599">
    <property type="entry name" value="Ig_sub"/>
</dbReference>
<evidence type="ECO:0000313" key="5">
    <source>
        <dbReference type="Proteomes" id="UP000807504"/>
    </source>
</evidence>
<gene>
    <name evidence="4" type="ORF">HNY73_004769</name>
</gene>
<dbReference type="FunFam" id="2.60.40.10:FF:000333">
    <property type="entry name" value="Down syndrome cell adhesion molecule"/>
    <property type="match status" value="1"/>
</dbReference>
<dbReference type="InterPro" id="IPR003598">
    <property type="entry name" value="Ig_sub2"/>
</dbReference>
<sequence length="247" mass="27173">MGNYTCTVENAFGKDEWTFPLVIKAPPSWVSVPQDIKTSEDKSVMFECSAEGHPKPVISWMKHDTSKILFYFKLLNDSFHFLQSKEPKTIGLNEDSMTLFPNGSLLISPVKSRHAGTYTCTASNNVDPSLKFTVSLAVNDPPIIQPFSFPETASQGQRVTAACGILQGSKPLTFQWMKDGKEIINVPNTSVDIQAEYSVLTISPASKSNAGNYTCIVRNSFGQHSHDAAFTLKGEEMPNTSLIQNSL</sequence>
<dbReference type="GO" id="GO:0005886">
    <property type="term" value="C:plasma membrane"/>
    <property type="evidence" value="ECO:0007669"/>
    <property type="project" value="TreeGrafter"/>
</dbReference>
<protein>
    <submittedName>
        <fullName evidence="4">Down syndrome cell adhesion molecule-like</fullName>
    </submittedName>
</protein>
<keyword evidence="2" id="KW-0393">Immunoglobulin domain</keyword>
<dbReference type="EMBL" id="JABXBU010000003">
    <property type="protein sequence ID" value="KAF8793264.1"/>
    <property type="molecule type" value="Genomic_DNA"/>
</dbReference>
<feature type="domain" description="Ig-like" evidence="3">
    <location>
        <begin position="27"/>
        <end position="135"/>
    </location>
</feature>
<accession>A0A8T0FQ07</accession>
<dbReference type="SUPFAM" id="SSF48726">
    <property type="entry name" value="Immunoglobulin"/>
    <property type="match status" value="2"/>
</dbReference>
<dbReference type="AlphaFoldDB" id="A0A8T0FQ07"/>
<dbReference type="SMART" id="SM00409">
    <property type="entry name" value="IG"/>
    <property type="match status" value="2"/>
</dbReference>
<dbReference type="SMART" id="SM00408">
    <property type="entry name" value="IGc2"/>
    <property type="match status" value="2"/>
</dbReference>
<dbReference type="InterPro" id="IPR036179">
    <property type="entry name" value="Ig-like_dom_sf"/>
</dbReference>
<name>A0A8T0FQ07_ARGBR</name>
<comment type="caution">
    <text evidence="4">The sequence shown here is derived from an EMBL/GenBank/DDBJ whole genome shotgun (WGS) entry which is preliminary data.</text>
</comment>
<dbReference type="PROSITE" id="PS50835">
    <property type="entry name" value="IG_LIKE"/>
    <property type="match status" value="2"/>
</dbReference>
<reference evidence="4" key="2">
    <citation type="submission" date="2020-06" db="EMBL/GenBank/DDBJ databases">
        <authorList>
            <person name="Sheffer M."/>
        </authorList>
    </citation>
    <scope>NUCLEOTIDE SEQUENCE</scope>
</reference>
<evidence type="ECO:0000313" key="4">
    <source>
        <dbReference type="EMBL" id="KAF8793264.1"/>
    </source>
</evidence>
<dbReference type="Proteomes" id="UP000807504">
    <property type="component" value="Unassembled WGS sequence"/>
</dbReference>
<keyword evidence="1" id="KW-1015">Disulfide bond</keyword>
<organism evidence="4 5">
    <name type="scientific">Argiope bruennichi</name>
    <name type="common">Wasp spider</name>
    <name type="synonym">Aranea bruennichi</name>
    <dbReference type="NCBI Taxonomy" id="94029"/>
    <lineage>
        <taxon>Eukaryota</taxon>
        <taxon>Metazoa</taxon>
        <taxon>Ecdysozoa</taxon>
        <taxon>Arthropoda</taxon>
        <taxon>Chelicerata</taxon>
        <taxon>Arachnida</taxon>
        <taxon>Araneae</taxon>
        <taxon>Araneomorphae</taxon>
        <taxon>Entelegynae</taxon>
        <taxon>Araneoidea</taxon>
        <taxon>Araneidae</taxon>
        <taxon>Argiope</taxon>
    </lineage>
</organism>
<dbReference type="Gene3D" id="2.60.40.10">
    <property type="entry name" value="Immunoglobulins"/>
    <property type="match status" value="2"/>
</dbReference>
<dbReference type="InterPro" id="IPR013783">
    <property type="entry name" value="Ig-like_fold"/>
</dbReference>
<evidence type="ECO:0000256" key="2">
    <source>
        <dbReference type="ARBA" id="ARBA00023319"/>
    </source>
</evidence>
<dbReference type="PANTHER" id="PTHR10075">
    <property type="entry name" value="BASIGIN RELATED"/>
    <property type="match status" value="1"/>
</dbReference>
<dbReference type="FunFam" id="2.60.40.10:FF:000032">
    <property type="entry name" value="palladin isoform X1"/>
    <property type="match status" value="1"/>
</dbReference>
<evidence type="ECO:0000256" key="1">
    <source>
        <dbReference type="ARBA" id="ARBA00023157"/>
    </source>
</evidence>
<dbReference type="GO" id="GO:0098632">
    <property type="term" value="F:cell-cell adhesion mediator activity"/>
    <property type="evidence" value="ECO:0007669"/>
    <property type="project" value="TreeGrafter"/>
</dbReference>
<dbReference type="GO" id="GO:0070593">
    <property type="term" value="P:dendrite self-avoidance"/>
    <property type="evidence" value="ECO:0007669"/>
    <property type="project" value="TreeGrafter"/>
</dbReference>
<dbReference type="PANTHER" id="PTHR10075:SF100">
    <property type="entry name" value="FASCICLIN-2"/>
    <property type="match status" value="1"/>
</dbReference>
<keyword evidence="5" id="KW-1185">Reference proteome</keyword>
<dbReference type="GO" id="GO:0030424">
    <property type="term" value="C:axon"/>
    <property type="evidence" value="ECO:0007669"/>
    <property type="project" value="TreeGrafter"/>
</dbReference>